<keyword evidence="10" id="KW-1185">Reference proteome</keyword>
<dbReference type="VEuPathDB" id="FungiDB:AFLA_002350"/>
<keyword evidence="6" id="KW-0539">Nucleus</keyword>
<dbReference type="EMBL" id="CP044618">
    <property type="protein sequence ID" value="QRD89975.1"/>
    <property type="molecule type" value="Genomic_DNA"/>
</dbReference>
<feature type="compositionally biased region" description="Polar residues" evidence="8">
    <location>
        <begin position="31"/>
        <end position="54"/>
    </location>
</feature>
<dbReference type="Proteomes" id="UP000596276">
    <property type="component" value="Chromosome 4"/>
</dbReference>
<evidence type="ECO:0000256" key="5">
    <source>
        <dbReference type="ARBA" id="ARBA00023163"/>
    </source>
</evidence>
<evidence type="ECO:0000256" key="7">
    <source>
        <dbReference type="ARBA" id="ARBA00025178"/>
    </source>
</evidence>
<evidence type="ECO:0000256" key="3">
    <source>
        <dbReference type="ARBA" id="ARBA00022853"/>
    </source>
</evidence>
<keyword evidence="3" id="KW-0156">Chromatin regulator</keyword>
<evidence type="ECO:0000256" key="2">
    <source>
        <dbReference type="ARBA" id="ARBA00007117"/>
    </source>
</evidence>
<dbReference type="PANTHER" id="PTHR13581:SF5">
    <property type="entry name" value="MRG_MORF4L-BINDING PROTEIN"/>
    <property type="match status" value="1"/>
</dbReference>
<dbReference type="GO" id="GO:0005634">
    <property type="term" value="C:nucleus"/>
    <property type="evidence" value="ECO:0007669"/>
    <property type="project" value="UniProtKB-SubCell"/>
</dbReference>
<comment type="subcellular location">
    <subcellularLocation>
        <location evidence="1">Nucleus</location>
    </subcellularLocation>
</comment>
<evidence type="ECO:0000313" key="9">
    <source>
        <dbReference type="EMBL" id="QRD89975.1"/>
    </source>
</evidence>
<feature type="compositionally biased region" description="Acidic residues" evidence="8">
    <location>
        <begin position="265"/>
        <end position="275"/>
    </location>
</feature>
<protein>
    <submittedName>
        <fullName evidence="9">CT20 family protein</fullName>
    </submittedName>
</protein>
<comment type="function">
    <text evidence="7">Component of the NuA4 histone acetyltransferase complex which is involved in transcriptional activation of selected genes principally by acetylation of nucleosomal histone H4 and H2A. The NuA4 complex is also involved in DNA repair.</text>
</comment>
<dbReference type="InterPro" id="IPR012423">
    <property type="entry name" value="Eaf7/MRGBP"/>
</dbReference>
<organism evidence="9 10">
    <name type="scientific">Aspergillus flavus (strain ATCC 200026 / FGSC A1120 / IAM 13836 / NRRL 3357 / JCM 12722 / SRRC 167)</name>
    <dbReference type="NCBI Taxonomy" id="332952"/>
    <lineage>
        <taxon>Eukaryota</taxon>
        <taxon>Fungi</taxon>
        <taxon>Dikarya</taxon>
        <taxon>Ascomycota</taxon>
        <taxon>Pezizomycotina</taxon>
        <taxon>Eurotiomycetes</taxon>
        <taxon>Eurotiomycetidae</taxon>
        <taxon>Eurotiales</taxon>
        <taxon>Aspergillaceae</taxon>
        <taxon>Aspergillus</taxon>
        <taxon>Aspergillus subgen. Circumdati</taxon>
    </lineage>
</organism>
<feature type="compositionally biased region" description="Low complexity" evidence="8">
    <location>
        <begin position="276"/>
        <end position="290"/>
    </location>
</feature>
<evidence type="ECO:0000256" key="1">
    <source>
        <dbReference type="ARBA" id="ARBA00004123"/>
    </source>
</evidence>
<dbReference type="GO" id="GO:0035267">
    <property type="term" value="C:NuA4 histone acetyltransferase complex"/>
    <property type="evidence" value="ECO:0007669"/>
    <property type="project" value="TreeGrafter"/>
</dbReference>
<gene>
    <name evidence="9" type="ORF">F9C07_2283330</name>
</gene>
<dbReference type="VEuPathDB" id="FungiDB:F9C07_2283330"/>
<name>A0A7U2MUX7_ASPFN</name>
<dbReference type="PANTHER" id="PTHR13581">
    <property type="entry name" value="MRG-BINDING PROTEIN"/>
    <property type="match status" value="1"/>
</dbReference>
<feature type="region of interest" description="Disordered" evidence="8">
    <location>
        <begin position="15"/>
        <end position="62"/>
    </location>
</feature>
<dbReference type="GO" id="GO:0006357">
    <property type="term" value="P:regulation of transcription by RNA polymerase II"/>
    <property type="evidence" value="ECO:0007669"/>
    <property type="project" value="TreeGrafter"/>
</dbReference>
<reference evidence="10" key="1">
    <citation type="journal article" date="2021" name="G3 (Bethesda)">
        <title>Chromosome assembled and annotated genome sequence of Aspergillus flavus NRRL 3357.</title>
        <authorList>
            <person name="Skerker J.M."/>
            <person name="Pianalto K.M."/>
            <person name="Mondo S.J."/>
            <person name="Yang K."/>
            <person name="Arkin A.P."/>
            <person name="Keller N.P."/>
            <person name="Grigoriev I.V."/>
            <person name="Louise Glass N.L."/>
        </authorList>
    </citation>
    <scope>NUCLEOTIDE SEQUENCE [LARGE SCALE GENOMIC DNA]</scope>
    <source>
        <strain evidence="10">ATCC 200026 / FGSC A1120 / IAM 13836 / NRRL 3357 / JCM 12722 / SRRC 167</strain>
    </source>
</reference>
<evidence type="ECO:0000256" key="8">
    <source>
        <dbReference type="SAM" id="MobiDB-lite"/>
    </source>
</evidence>
<accession>A0A7U2MUX7</accession>
<proteinExistence type="inferred from homology"/>
<dbReference type="GO" id="GO:0006325">
    <property type="term" value="P:chromatin organization"/>
    <property type="evidence" value="ECO:0007669"/>
    <property type="project" value="UniProtKB-KW"/>
</dbReference>
<feature type="compositionally biased region" description="Low complexity" evidence="8">
    <location>
        <begin position="213"/>
        <end position="223"/>
    </location>
</feature>
<feature type="region of interest" description="Disordered" evidence="8">
    <location>
        <begin position="175"/>
        <end position="310"/>
    </location>
</feature>
<comment type="similarity">
    <text evidence="2">Belongs to the EAF7 family.</text>
</comment>
<sequence>MKLSRHGLHQLPTRVLCETINMPPRKKPKLTAQSEAAQPSANTPASDSAAQPNTDYDPVTDPWTDEQETALLKGIIKWKPVGMHKHFRMIAISEFMKSQGYAPAHAEHTRIPGIWKKLGTLYNLPALDEREDSLITDTSDDVDGSKELYCPFELPEDEYGELMFERRLAMEGSASPVLSAHAESRRGSTVADTDEPRSSPAPSRGRKSGRGGRQPARGARSSRLQVEIEAPRRSLGTGEEEGDSEDAGANEEGDEEGSDAAKDDSEGDEEAEEDTGGSPTARSTRAQTTRTKQKEKRSSGTGTRRGGRRR</sequence>
<keyword evidence="4" id="KW-0805">Transcription regulation</keyword>
<evidence type="ECO:0000256" key="4">
    <source>
        <dbReference type="ARBA" id="ARBA00023015"/>
    </source>
</evidence>
<dbReference type="AlphaFoldDB" id="A0A7U2MUX7"/>
<evidence type="ECO:0000256" key="6">
    <source>
        <dbReference type="ARBA" id="ARBA00023242"/>
    </source>
</evidence>
<dbReference type="Pfam" id="PF07904">
    <property type="entry name" value="Eaf7"/>
    <property type="match status" value="1"/>
</dbReference>
<evidence type="ECO:0000313" key="10">
    <source>
        <dbReference type="Proteomes" id="UP000596276"/>
    </source>
</evidence>
<feature type="compositionally biased region" description="Acidic residues" evidence="8">
    <location>
        <begin position="238"/>
        <end position="258"/>
    </location>
</feature>
<keyword evidence="5" id="KW-0804">Transcription</keyword>